<feature type="compositionally biased region" description="Polar residues" evidence="1">
    <location>
        <begin position="123"/>
        <end position="134"/>
    </location>
</feature>
<dbReference type="KEGG" id="cmos:111458884"/>
<proteinExistence type="predicted"/>
<reference evidence="3" key="1">
    <citation type="submission" date="2025-08" db="UniProtKB">
        <authorList>
            <consortium name="RefSeq"/>
        </authorList>
    </citation>
    <scope>IDENTIFICATION</scope>
    <source>
        <tissue evidence="3">Young leaves</tissue>
    </source>
</reference>
<feature type="region of interest" description="Disordered" evidence="1">
    <location>
        <begin position="112"/>
        <end position="134"/>
    </location>
</feature>
<feature type="region of interest" description="Disordered" evidence="1">
    <location>
        <begin position="37"/>
        <end position="67"/>
    </location>
</feature>
<dbReference type="Proteomes" id="UP000504609">
    <property type="component" value="Unplaced"/>
</dbReference>
<feature type="compositionally biased region" description="Basic and acidic residues" evidence="1">
    <location>
        <begin position="49"/>
        <end position="61"/>
    </location>
</feature>
<dbReference type="PANTHER" id="PTHR34956">
    <property type="entry name" value="OS05G0397300 PROTEIN"/>
    <property type="match status" value="1"/>
</dbReference>
<dbReference type="PANTHER" id="PTHR34956:SF1">
    <property type="entry name" value="DUF4005 DOMAIN-CONTAINING PROTEIN"/>
    <property type="match status" value="1"/>
</dbReference>
<evidence type="ECO:0000256" key="1">
    <source>
        <dbReference type="SAM" id="MobiDB-lite"/>
    </source>
</evidence>
<sequence length="134" mass="15580">MDFKAELNTQVAEEDDGYYAEIRKQIILLLTTYDDDEDVERPPKTAAKRGAEQSGRRHPQSERNLSWCLNGNDLEGPVWHVNSWENGNGTGVFIPQAVKYKRYSIFRRMRKHERKEKHRLNRQQDQGSSVFSGG</sequence>
<name>A0A6J1H0R7_CUCMO</name>
<dbReference type="AlphaFoldDB" id="A0A6J1H0R7"/>
<feature type="compositionally biased region" description="Basic residues" evidence="1">
    <location>
        <begin position="112"/>
        <end position="121"/>
    </location>
</feature>
<gene>
    <name evidence="3" type="primary">LOC111458884</name>
</gene>
<evidence type="ECO:0000313" key="2">
    <source>
        <dbReference type="Proteomes" id="UP000504609"/>
    </source>
</evidence>
<dbReference type="GeneID" id="111458884"/>
<protein>
    <submittedName>
        <fullName evidence="3">Uncharacterized protein LOC111458884</fullName>
    </submittedName>
</protein>
<evidence type="ECO:0000313" key="3">
    <source>
        <dbReference type="RefSeq" id="XP_022957510.1"/>
    </source>
</evidence>
<keyword evidence="2" id="KW-1185">Reference proteome</keyword>
<organism evidence="2 3">
    <name type="scientific">Cucurbita moschata</name>
    <name type="common">Winter crookneck squash</name>
    <name type="synonym">Cucurbita pepo var. moschata</name>
    <dbReference type="NCBI Taxonomy" id="3662"/>
    <lineage>
        <taxon>Eukaryota</taxon>
        <taxon>Viridiplantae</taxon>
        <taxon>Streptophyta</taxon>
        <taxon>Embryophyta</taxon>
        <taxon>Tracheophyta</taxon>
        <taxon>Spermatophyta</taxon>
        <taxon>Magnoliopsida</taxon>
        <taxon>eudicotyledons</taxon>
        <taxon>Gunneridae</taxon>
        <taxon>Pentapetalae</taxon>
        <taxon>rosids</taxon>
        <taxon>fabids</taxon>
        <taxon>Cucurbitales</taxon>
        <taxon>Cucurbitaceae</taxon>
        <taxon>Cucurbiteae</taxon>
        <taxon>Cucurbita</taxon>
    </lineage>
</organism>
<dbReference type="RefSeq" id="XP_022957510.1">
    <property type="nucleotide sequence ID" value="XM_023101742.1"/>
</dbReference>
<accession>A0A6J1H0R7</accession>